<keyword evidence="9 12" id="KW-0472">Membrane</keyword>
<keyword evidence="4" id="KW-1003">Cell membrane</keyword>
<dbReference type="InterPro" id="IPR051163">
    <property type="entry name" value="Sodium:Solute_Symporter_SSF"/>
</dbReference>
<evidence type="ECO:0000256" key="3">
    <source>
        <dbReference type="ARBA" id="ARBA00022448"/>
    </source>
</evidence>
<feature type="transmembrane region" description="Helical" evidence="12">
    <location>
        <begin position="12"/>
        <end position="38"/>
    </location>
</feature>
<dbReference type="GO" id="GO:0015293">
    <property type="term" value="F:symporter activity"/>
    <property type="evidence" value="ECO:0007669"/>
    <property type="project" value="TreeGrafter"/>
</dbReference>
<dbReference type="PANTHER" id="PTHR42985">
    <property type="entry name" value="SODIUM-COUPLED MONOCARBOXYLATE TRANSPORTER"/>
    <property type="match status" value="1"/>
</dbReference>
<keyword evidence="8" id="KW-0406">Ion transport</keyword>
<dbReference type="GO" id="GO:0006814">
    <property type="term" value="P:sodium ion transport"/>
    <property type="evidence" value="ECO:0007669"/>
    <property type="project" value="UniProtKB-KW"/>
</dbReference>
<feature type="transmembrane region" description="Helical" evidence="12">
    <location>
        <begin position="266"/>
        <end position="292"/>
    </location>
</feature>
<evidence type="ECO:0000256" key="8">
    <source>
        <dbReference type="ARBA" id="ARBA00023065"/>
    </source>
</evidence>
<feature type="transmembrane region" description="Helical" evidence="12">
    <location>
        <begin position="58"/>
        <end position="82"/>
    </location>
</feature>
<evidence type="ECO:0000256" key="11">
    <source>
        <dbReference type="RuleBase" id="RU362091"/>
    </source>
</evidence>
<protein>
    <submittedName>
        <fullName evidence="13">Sodium:solute symporter family</fullName>
    </submittedName>
</protein>
<feature type="transmembrane region" description="Helical" evidence="12">
    <location>
        <begin position="123"/>
        <end position="148"/>
    </location>
</feature>
<reference evidence="13 14" key="1">
    <citation type="journal article" date="2024" name="BMC Genomics">
        <title>De novo assembly and annotation of Popillia japonica's genome with initial clues to its potential as an invasive pest.</title>
        <authorList>
            <person name="Cucini C."/>
            <person name="Boschi S."/>
            <person name="Funari R."/>
            <person name="Cardaioli E."/>
            <person name="Iannotti N."/>
            <person name="Marturano G."/>
            <person name="Paoli F."/>
            <person name="Bruttini M."/>
            <person name="Carapelli A."/>
            <person name="Frati F."/>
            <person name="Nardi F."/>
        </authorList>
    </citation>
    <scope>NUCLEOTIDE SEQUENCE [LARGE SCALE GENOMIC DNA]</scope>
    <source>
        <strain evidence="13">DMR45628</strain>
    </source>
</reference>
<feature type="transmembrane region" description="Helical" evidence="12">
    <location>
        <begin position="449"/>
        <end position="471"/>
    </location>
</feature>
<feature type="transmembrane region" description="Helical" evidence="12">
    <location>
        <begin position="339"/>
        <end position="364"/>
    </location>
</feature>
<feature type="transmembrane region" description="Helical" evidence="12">
    <location>
        <begin position="94"/>
        <end position="117"/>
    </location>
</feature>
<dbReference type="PANTHER" id="PTHR42985:SF21">
    <property type="entry name" value="SODIUM-DEPENDENT MULTIVITAMIN TRANSPORTER-LIKE PROTEIN"/>
    <property type="match status" value="1"/>
</dbReference>
<dbReference type="InterPro" id="IPR001734">
    <property type="entry name" value="Na/solute_symporter"/>
</dbReference>
<accession>A0AAW1KRG0</accession>
<evidence type="ECO:0000256" key="10">
    <source>
        <dbReference type="ARBA" id="ARBA00023201"/>
    </source>
</evidence>
<keyword evidence="3" id="KW-0813">Transport</keyword>
<dbReference type="Pfam" id="PF00474">
    <property type="entry name" value="SSF"/>
    <property type="match status" value="1"/>
</dbReference>
<keyword evidence="7" id="KW-0915">Sodium</keyword>
<keyword evidence="6 12" id="KW-1133">Transmembrane helix</keyword>
<comment type="similarity">
    <text evidence="2 11">Belongs to the sodium:solute symporter (SSF) (TC 2.A.21) family.</text>
</comment>
<dbReference type="InterPro" id="IPR038377">
    <property type="entry name" value="Na/Glc_symporter_sf"/>
</dbReference>
<dbReference type="Gene3D" id="1.20.1730.10">
    <property type="entry name" value="Sodium/glucose cotransporter"/>
    <property type="match status" value="1"/>
</dbReference>
<evidence type="ECO:0000256" key="1">
    <source>
        <dbReference type="ARBA" id="ARBA00004651"/>
    </source>
</evidence>
<dbReference type="PROSITE" id="PS50283">
    <property type="entry name" value="NA_SOLUT_SYMP_3"/>
    <property type="match status" value="1"/>
</dbReference>
<keyword evidence="10" id="KW-0739">Sodium transport</keyword>
<name>A0AAW1KRG0_POPJA</name>
<dbReference type="GO" id="GO:0005886">
    <property type="term" value="C:plasma membrane"/>
    <property type="evidence" value="ECO:0007669"/>
    <property type="project" value="UniProtKB-SubCell"/>
</dbReference>
<feature type="transmembrane region" description="Helical" evidence="12">
    <location>
        <begin position="211"/>
        <end position="235"/>
    </location>
</feature>
<feature type="transmembrane region" description="Helical" evidence="12">
    <location>
        <begin position="313"/>
        <end position="333"/>
    </location>
</feature>
<keyword evidence="5 12" id="KW-0812">Transmembrane</keyword>
<sequence length="513" mass="56983">MVGLPADVYKYGITCTITLLVIPLVMLAGSFVFLPVFYNLQITSIYEYLSLRFCNKTRIFASILFTIYLVLFLPIVTYVPALALAQVTGANIHWITPIVCIVCIFYTALGGLKAVVWTDVLQLIVMVGSLIMVLIAGIISVGGFEVLFRKSYEGNRLDVSFDINPLIRDTFWTAFIGNFFMYANHINVSQSFVQKCLALPSYRAVKIATSIAIIGITLLTGLSQFIGLVLFANYFECDPLEDGVIASHDQLLPLFLMEVAHFMPGLAGLFVSGIFSAALSTLSAALNCLAATVYEDFISSCVPRNTSQKRIGCYLKILVVVMGIISMLLVYIVEQLEGLWPLTFSFAGVTSGPLLGLFSVGMLIPMVNEKGALSGSIITFLLMIWIVMKSQWYRFNKMIFNPILPVTTNGCNGISPRSIDESITQMSNINNTLNTNEVFVPHPIYRVSMFWYTFMGFCIFVVVSVVVSTFTNTNKPVKKDRIAPFMQRFLKMNEEGYAKYDSVDNAIELTNAH</sequence>
<comment type="subcellular location">
    <subcellularLocation>
        <location evidence="1">Cell membrane</location>
        <topology evidence="1">Multi-pass membrane protein</topology>
    </subcellularLocation>
</comment>
<keyword evidence="14" id="KW-1185">Reference proteome</keyword>
<evidence type="ECO:0000313" key="13">
    <source>
        <dbReference type="EMBL" id="KAK9722161.1"/>
    </source>
</evidence>
<evidence type="ECO:0000256" key="4">
    <source>
        <dbReference type="ARBA" id="ARBA00022475"/>
    </source>
</evidence>
<evidence type="ECO:0000256" key="7">
    <source>
        <dbReference type="ARBA" id="ARBA00023053"/>
    </source>
</evidence>
<feature type="transmembrane region" description="Helical" evidence="12">
    <location>
        <begin position="371"/>
        <end position="388"/>
    </location>
</feature>
<evidence type="ECO:0000313" key="14">
    <source>
        <dbReference type="Proteomes" id="UP001458880"/>
    </source>
</evidence>
<gene>
    <name evidence="13" type="ORF">QE152_g19832</name>
</gene>
<dbReference type="Proteomes" id="UP001458880">
    <property type="component" value="Unassembled WGS sequence"/>
</dbReference>
<proteinExistence type="inferred from homology"/>
<dbReference type="AlphaFoldDB" id="A0AAW1KRG0"/>
<evidence type="ECO:0000256" key="9">
    <source>
        <dbReference type="ARBA" id="ARBA00023136"/>
    </source>
</evidence>
<dbReference type="NCBIfam" id="TIGR00813">
    <property type="entry name" value="sss"/>
    <property type="match status" value="1"/>
</dbReference>
<evidence type="ECO:0000256" key="5">
    <source>
        <dbReference type="ARBA" id="ARBA00022692"/>
    </source>
</evidence>
<dbReference type="EMBL" id="JASPKY010000191">
    <property type="protein sequence ID" value="KAK9722161.1"/>
    <property type="molecule type" value="Genomic_DNA"/>
</dbReference>
<organism evidence="13 14">
    <name type="scientific">Popillia japonica</name>
    <name type="common">Japanese beetle</name>
    <dbReference type="NCBI Taxonomy" id="7064"/>
    <lineage>
        <taxon>Eukaryota</taxon>
        <taxon>Metazoa</taxon>
        <taxon>Ecdysozoa</taxon>
        <taxon>Arthropoda</taxon>
        <taxon>Hexapoda</taxon>
        <taxon>Insecta</taxon>
        <taxon>Pterygota</taxon>
        <taxon>Neoptera</taxon>
        <taxon>Endopterygota</taxon>
        <taxon>Coleoptera</taxon>
        <taxon>Polyphaga</taxon>
        <taxon>Scarabaeiformia</taxon>
        <taxon>Scarabaeidae</taxon>
        <taxon>Rutelinae</taxon>
        <taxon>Popillia</taxon>
    </lineage>
</organism>
<evidence type="ECO:0000256" key="2">
    <source>
        <dbReference type="ARBA" id="ARBA00006434"/>
    </source>
</evidence>
<comment type="caution">
    <text evidence="13">The sequence shown here is derived from an EMBL/GenBank/DDBJ whole genome shotgun (WGS) entry which is preliminary data.</text>
</comment>
<evidence type="ECO:0000256" key="6">
    <source>
        <dbReference type="ARBA" id="ARBA00022989"/>
    </source>
</evidence>
<dbReference type="CDD" id="cd11492">
    <property type="entry name" value="SLC5sbd_NIS-SMVT"/>
    <property type="match status" value="1"/>
</dbReference>
<evidence type="ECO:0000256" key="12">
    <source>
        <dbReference type="SAM" id="Phobius"/>
    </source>
</evidence>